<dbReference type="Pfam" id="PF06035">
    <property type="entry name" value="Peptidase_C93"/>
    <property type="match status" value="1"/>
</dbReference>
<evidence type="ECO:0000313" key="3">
    <source>
        <dbReference type="Proteomes" id="UP001165363"/>
    </source>
</evidence>
<accession>A0ABT0RQ42</accession>
<feature type="signal peptide" evidence="1">
    <location>
        <begin position="1"/>
        <end position="21"/>
    </location>
</feature>
<sequence>MSRIALASAAALALSAAPAAAQTVQSYTSSKTYAILGGESRLAQLLAQQSGQPPLAQPAVAPASYGAPMVQAVMPTYRPAISMTAPDVFNSVALPIGHTTLDRRWKKVENGPVGAASGAYAAGLNGRGAMEKLVAVNHYVNSRVRFVDDIKQYGVADLWTSAAQTLSRGRGDCEDYAIAKMQLLRRAGFAERDLYLVILRDALRRADHAVLVARADNRLLVLDNGTDRLIDSFEMVDYHPIVTFSGNHVWTHGYRRELPPITYASNDKVATPPVTIAAAAGVVAVTPGAAAN</sequence>
<feature type="chain" id="PRO_5046113200" evidence="1">
    <location>
        <begin position="22"/>
        <end position="292"/>
    </location>
</feature>
<keyword evidence="1" id="KW-0732">Signal</keyword>
<evidence type="ECO:0000313" key="2">
    <source>
        <dbReference type="EMBL" id="MCL6684788.1"/>
    </source>
</evidence>
<evidence type="ECO:0000256" key="1">
    <source>
        <dbReference type="SAM" id="SignalP"/>
    </source>
</evidence>
<dbReference type="PANTHER" id="PTHR39327:SF1">
    <property type="entry name" value="BLR5470 PROTEIN"/>
    <property type="match status" value="1"/>
</dbReference>
<name>A0ABT0RQ42_9SPHN</name>
<dbReference type="EMBL" id="JAMGBD010000002">
    <property type="protein sequence ID" value="MCL6684788.1"/>
    <property type="molecule type" value="Genomic_DNA"/>
</dbReference>
<proteinExistence type="predicted"/>
<dbReference type="InterPro" id="IPR038765">
    <property type="entry name" value="Papain-like_cys_pep_sf"/>
</dbReference>
<protein>
    <submittedName>
        <fullName evidence="2">Transglutaminase-like cysteine peptidase</fullName>
    </submittedName>
</protein>
<dbReference type="SUPFAM" id="SSF54001">
    <property type="entry name" value="Cysteine proteinases"/>
    <property type="match status" value="1"/>
</dbReference>
<dbReference type="PANTHER" id="PTHR39327">
    <property type="match status" value="1"/>
</dbReference>
<comment type="caution">
    <text evidence="2">The sequence shown here is derived from an EMBL/GenBank/DDBJ whole genome shotgun (WGS) entry which is preliminary data.</text>
</comment>
<organism evidence="2 3">
    <name type="scientific">Sphingomonas alba</name>
    <dbReference type="NCBI Taxonomy" id="2908208"/>
    <lineage>
        <taxon>Bacteria</taxon>
        <taxon>Pseudomonadati</taxon>
        <taxon>Pseudomonadota</taxon>
        <taxon>Alphaproteobacteria</taxon>
        <taxon>Sphingomonadales</taxon>
        <taxon>Sphingomonadaceae</taxon>
        <taxon>Sphingomonas</taxon>
    </lineage>
</organism>
<dbReference type="RefSeq" id="WP_249849181.1">
    <property type="nucleotide sequence ID" value="NZ_JAMGBD010000002.1"/>
</dbReference>
<reference evidence="2" key="1">
    <citation type="submission" date="2022-05" db="EMBL/GenBank/DDBJ databases">
        <authorList>
            <person name="Jo J.-H."/>
            <person name="Im W.-T."/>
        </authorList>
    </citation>
    <scope>NUCLEOTIDE SEQUENCE</scope>
    <source>
        <strain evidence="2">SE158</strain>
    </source>
</reference>
<dbReference type="Gene3D" id="3.10.620.30">
    <property type="match status" value="1"/>
</dbReference>
<dbReference type="Proteomes" id="UP001165363">
    <property type="component" value="Unassembled WGS sequence"/>
</dbReference>
<gene>
    <name evidence="2" type="ORF">LZ536_12890</name>
</gene>
<keyword evidence="3" id="KW-1185">Reference proteome</keyword>
<dbReference type="InterPro" id="IPR010319">
    <property type="entry name" value="Transglutaminase-like_Cys_pept"/>
</dbReference>